<reference evidence="5" key="1">
    <citation type="submission" date="2022-07" db="EMBL/GenBank/DDBJ databases">
        <title>Phylogenomic reconstructions and comparative analyses of Kickxellomycotina fungi.</title>
        <authorList>
            <person name="Reynolds N.K."/>
            <person name="Stajich J.E."/>
            <person name="Barry K."/>
            <person name="Grigoriev I.V."/>
            <person name="Crous P."/>
            <person name="Smith M.E."/>
        </authorList>
    </citation>
    <scope>NUCLEOTIDE SEQUENCE</scope>
    <source>
        <strain evidence="5">RSA 1196</strain>
    </source>
</reference>
<dbReference type="Pfam" id="PF09818">
    <property type="entry name" value="ABC_ATPase"/>
    <property type="match status" value="1"/>
</dbReference>
<gene>
    <name evidence="5" type="ORF">IWQ62_001154</name>
</gene>
<dbReference type="InterPro" id="IPR049069">
    <property type="entry name" value="MRB1590-like_C"/>
</dbReference>
<feature type="domain" description="MRB1590-like C-terminal" evidence="4">
    <location>
        <begin position="527"/>
        <end position="658"/>
    </location>
</feature>
<evidence type="ECO:0000256" key="1">
    <source>
        <dbReference type="SAM" id="MobiDB-lite"/>
    </source>
</evidence>
<dbReference type="Proteomes" id="UP001150925">
    <property type="component" value="Unassembled WGS sequence"/>
</dbReference>
<name>A0A9W8AWS6_9FUNG</name>
<dbReference type="EMBL" id="JANBPY010000161">
    <property type="protein sequence ID" value="KAJ1968586.1"/>
    <property type="molecule type" value="Genomic_DNA"/>
</dbReference>
<evidence type="ECO:0000313" key="6">
    <source>
        <dbReference type="Proteomes" id="UP001150925"/>
    </source>
</evidence>
<dbReference type="Pfam" id="PF20446">
    <property type="entry name" value="ABC_N"/>
    <property type="match status" value="1"/>
</dbReference>
<protein>
    <submittedName>
        <fullName evidence="5">Uncharacterized protein</fullName>
    </submittedName>
</protein>
<sequence length="660" mass="72943">MGHFGGELRGKLQKMDGNSYGHYKSLTGSYIFPNYTLFVDHVQSDPYASPSWLRIQVSQTVAKFPKNLYDTTVRRIALCDYICRSLYQYNSNELTDATHRSPSRWGQTKGGQIIIDVPGQQVLQRTAVDINDECIEFRFAVNLPGRGRTIMGQLASRVLTETLPRLVEKCLFYESHDSRRVLEFVNCIDDQDVLRESLVSRGLLGFVRNGSLLPRRSGASDLPIAVDQAVLFQSPASLEVTFDLPHRGTITGMGIKRGVTLIAGGGFHGKSTLLQALQCGVYNHIPGDGREFVSVDRNTVKIKAEDGRVVTGTDISPFIGNLPMKKRTDSFSTLDASGSTSMAANIQENLEMGCTGLLFDEDTCATNFLIRDLRMQMLIPREDEPITPLISKIGVLWTELGVSSVLVIGGCGDYLDTADTVIRMNRYQPEDITAEAKKVARSHPTGSLNEASTTYGNIPSRRVSLPESLIKGKPPTAKSCHSIMLPYGSSHPPVNKVESAGNNMQADESYAHKDAMSVAHRDDDKPSLNLVHFDQLKETSQTRTIAAILTSTAYLTQPSAKKLRSAFFGQPAVMETTQGNTLTQRPSPDRSPTLCELLDRWEALMDTHGLRIVTARNDPEQFGEVQVPLSDHKVPYNLSRPRKYELGAAINRLKDLKCSI</sequence>
<dbReference type="InterPro" id="IPR046834">
    <property type="entry name" value="ABC_ATPase_C"/>
</dbReference>
<feature type="region of interest" description="Disordered" evidence="1">
    <location>
        <begin position="437"/>
        <end position="457"/>
    </location>
</feature>
<feature type="compositionally biased region" description="Polar residues" evidence="1">
    <location>
        <begin position="444"/>
        <end position="457"/>
    </location>
</feature>
<proteinExistence type="predicted"/>
<dbReference type="OrthoDB" id="189459at2759"/>
<evidence type="ECO:0000259" key="4">
    <source>
        <dbReference type="Pfam" id="PF21117"/>
    </source>
</evidence>
<keyword evidence="6" id="KW-1185">Reference proteome</keyword>
<dbReference type="AlphaFoldDB" id="A0A9W8AWS6"/>
<dbReference type="Pfam" id="PF21117">
    <property type="entry name" value="MRB1590_C"/>
    <property type="match status" value="1"/>
</dbReference>
<evidence type="ECO:0000259" key="2">
    <source>
        <dbReference type="Pfam" id="PF09818"/>
    </source>
</evidence>
<dbReference type="PANTHER" id="PTHR38149:SF1">
    <property type="entry name" value="ATPASE"/>
    <property type="match status" value="1"/>
</dbReference>
<evidence type="ECO:0000259" key="3">
    <source>
        <dbReference type="Pfam" id="PF20446"/>
    </source>
</evidence>
<dbReference type="InterPro" id="IPR046833">
    <property type="entry name" value="ABC_N"/>
</dbReference>
<feature type="domain" description="ATPase of the ABC class C-terminal" evidence="2">
    <location>
        <begin position="179"/>
        <end position="458"/>
    </location>
</feature>
<accession>A0A9W8AWS6</accession>
<organism evidence="5 6">
    <name type="scientific">Dispira parvispora</name>
    <dbReference type="NCBI Taxonomy" id="1520584"/>
    <lineage>
        <taxon>Eukaryota</taxon>
        <taxon>Fungi</taxon>
        <taxon>Fungi incertae sedis</taxon>
        <taxon>Zoopagomycota</taxon>
        <taxon>Kickxellomycotina</taxon>
        <taxon>Dimargaritomycetes</taxon>
        <taxon>Dimargaritales</taxon>
        <taxon>Dimargaritaceae</taxon>
        <taxon>Dispira</taxon>
    </lineage>
</organism>
<feature type="domain" description="ATPase of the ABC class N-terminal" evidence="3">
    <location>
        <begin position="7"/>
        <end position="173"/>
    </location>
</feature>
<comment type="caution">
    <text evidence="5">The sequence shown here is derived from an EMBL/GenBank/DDBJ whole genome shotgun (WGS) entry which is preliminary data.</text>
</comment>
<dbReference type="PANTHER" id="PTHR38149">
    <property type="entry name" value="ATPASE"/>
    <property type="match status" value="1"/>
</dbReference>
<evidence type="ECO:0000313" key="5">
    <source>
        <dbReference type="EMBL" id="KAJ1968586.1"/>
    </source>
</evidence>
<dbReference type="InterPro" id="IPR019195">
    <property type="entry name" value="ABC_ATPase_put"/>
</dbReference>